<keyword evidence="2" id="KW-1185">Reference proteome</keyword>
<dbReference type="EMBL" id="EQ975103">
    <property type="protein sequence ID" value="EEF27806.1"/>
    <property type="molecule type" value="Genomic_DNA"/>
</dbReference>
<protein>
    <submittedName>
        <fullName evidence="1">Uncharacterized protein</fullName>
    </submittedName>
</protein>
<evidence type="ECO:0000313" key="2">
    <source>
        <dbReference type="Proteomes" id="UP000008311"/>
    </source>
</evidence>
<dbReference type="InParanoid" id="B9T8L1"/>
<dbReference type="AlphaFoldDB" id="B9T8L1"/>
<evidence type="ECO:0000313" key="1">
    <source>
        <dbReference type="EMBL" id="EEF27806.1"/>
    </source>
</evidence>
<accession>B9T8L1</accession>
<sequence length="59" mass="6245">MGRAEVNVVADLMRMHCAQMAITGLAGPRLEVTLEATRRLAAVDRAAVHTLAAARADDS</sequence>
<organism evidence="1 2">
    <name type="scientific">Ricinus communis</name>
    <name type="common">Castor bean</name>
    <dbReference type="NCBI Taxonomy" id="3988"/>
    <lineage>
        <taxon>Eukaryota</taxon>
        <taxon>Viridiplantae</taxon>
        <taxon>Streptophyta</taxon>
        <taxon>Embryophyta</taxon>
        <taxon>Tracheophyta</taxon>
        <taxon>Spermatophyta</taxon>
        <taxon>Magnoliopsida</taxon>
        <taxon>eudicotyledons</taxon>
        <taxon>Gunneridae</taxon>
        <taxon>Pentapetalae</taxon>
        <taxon>rosids</taxon>
        <taxon>fabids</taxon>
        <taxon>Malpighiales</taxon>
        <taxon>Euphorbiaceae</taxon>
        <taxon>Acalyphoideae</taxon>
        <taxon>Acalypheae</taxon>
        <taxon>Ricinus</taxon>
    </lineage>
</organism>
<dbReference type="Proteomes" id="UP000008311">
    <property type="component" value="Unassembled WGS sequence"/>
</dbReference>
<gene>
    <name evidence="1" type="ORF">RCOM_0002360</name>
</gene>
<name>B9T8L1_RICCO</name>
<proteinExistence type="predicted"/>
<reference evidence="2" key="1">
    <citation type="journal article" date="2010" name="Nat. Biotechnol.">
        <title>Draft genome sequence of the oilseed species Ricinus communis.</title>
        <authorList>
            <person name="Chan A.P."/>
            <person name="Crabtree J."/>
            <person name="Zhao Q."/>
            <person name="Lorenzi H."/>
            <person name="Orvis J."/>
            <person name="Puiu D."/>
            <person name="Melake-Berhan A."/>
            <person name="Jones K.M."/>
            <person name="Redman J."/>
            <person name="Chen G."/>
            <person name="Cahoon E.B."/>
            <person name="Gedil M."/>
            <person name="Stanke M."/>
            <person name="Haas B.J."/>
            <person name="Wortman J.R."/>
            <person name="Fraser-Liggett C.M."/>
            <person name="Ravel J."/>
            <person name="Rabinowicz P.D."/>
        </authorList>
    </citation>
    <scope>NUCLEOTIDE SEQUENCE [LARGE SCALE GENOMIC DNA]</scope>
    <source>
        <strain evidence="2">cv. Hale</strain>
    </source>
</reference>